<sequence>MDGRSATACLLVMLVLFGSTASGASVKADRGWTNTRRLPIFPDEAASDAALMELIGAAGGGDDESANGSRGGLVGGVGHGSYEQILNGGMRSEERTVAGGGAAVPGFSESEGDNEEALDQAELGAYFDEDQEAVIQDRTHSADGGSAQSTGKNTEQTANHALTQTCGEKVMGVLGYTGIPETLILKRWTQDARDVLPPHLRVYQRDHAGARTMTNRHTTLYVHAMELVQLGDASVEAYEKGMKVIRDGIAALAEYEEQRDGLGLEDRPVEQRYAAEQTNEQIRDEERAAGVV</sequence>
<evidence type="ECO:0000313" key="1">
    <source>
        <dbReference type="EnsemblPlants" id="EMT17368"/>
    </source>
</evidence>
<dbReference type="EnsemblPlants" id="EMT17368">
    <property type="protein sequence ID" value="EMT17368"/>
    <property type="gene ID" value="F775_25024"/>
</dbReference>
<dbReference type="ExpressionAtlas" id="R7W851">
    <property type="expression patterns" value="baseline"/>
</dbReference>
<proteinExistence type="predicted"/>
<name>R7W851_AEGTA</name>
<organism evidence="1">
    <name type="scientific">Aegilops tauschii</name>
    <name type="common">Tausch's goatgrass</name>
    <name type="synonym">Aegilops squarrosa</name>
    <dbReference type="NCBI Taxonomy" id="37682"/>
    <lineage>
        <taxon>Eukaryota</taxon>
        <taxon>Viridiplantae</taxon>
        <taxon>Streptophyta</taxon>
        <taxon>Embryophyta</taxon>
        <taxon>Tracheophyta</taxon>
        <taxon>Spermatophyta</taxon>
        <taxon>Magnoliopsida</taxon>
        <taxon>Liliopsida</taxon>
        <taxon>Poales</taxon>
        <taxon>Poaceae</taxon>
        <taxon>BOP clade</taxon>
        <taxon>Pooideae</taxon>
        <taxon>Triticodae</taxon>
        <taxon>Triticeae</taxon>
        <taxon>Triticinae</taxon>
        <taxon>Aegilops</taxon>
    </lineage>
</organism>
<accession>R7W851</accession>
<protein>
    <submittedName>
        <fullName evidence="1">Uncharacterized protein</fullName>
    </submittedName>
</protein>
<dbReference type="AlphaFoldDB" id="R7W851"/>
<reference evidence="1" key="1">
    <citation type="submission" date="2015-06" db="UniProtKB">
        <authorList>
            <consortium name="EnsemblPlants"/>
        </authorList>
    </citation>
    <scope>IDENTIFICATION</scope>
</reference>